<keyword evidence="3" id="KW-1185">Reference proteome</keyword>
<dbReference type="InParanoid" id="F7WCX7"/>
<dbReference type="EMBL" id="CABT02000362">
    <property type="protein sequence ID" value="CCC05741.1"/>
    <property type="molecule type" value="Genomic_DNA"/>
</dbReference>
<dbReference type="Pfam" id="PF05257">
    <property type="entry name" value="CHAP"/>
    <property type="match status" value="1"/>
</dbReference>
<dbReference type="HOGENOM" id="CLU_100188_0_0_1"/>
<protein>
    <submittedName>
        <fullName evidence="2">WGS project CABT00000000 data, contig 2.362</fullName>
    </submittedName>
</protein>
<organism evidence="2 3">
    <name type="scientific">Sordaria macrospora (strain ATCC MYA-333 / DSM 997 / K(L3346) / K-hell)</name>
    <dbReference type="NCBI Taxonomy" id="771870"/>
    <lineage>
        <taxon>Eukaryota</taxon>
        <taxon>Fungi</taxon>
        <taxon>Dikarya</taxon>
        <taxon>Ascomycota</taxon>
        <taxon>Pezizomycotina</taxon>
        <taxon>Sordariomycetes</taxon>
        <taxon>Sordariomycetidae</taxon>
        <taxon>Sordariales</taxon>
        <taxon>Sordariaceae</taxon>
        <taxon>Sordaria</taxon>
    </lineage>
</organism>
<evidence type="ECO:0000259" key="1">
    <source>
        <dbReference type="Pfam" id="PF05257"/>
    </source>
</evidence>
<sequence length="231" mass="24262">MSAMTIAGIGYGLIGIGKSQFMAAARGGLDSFFTGMARAAPIETDAQAIDRLKDDLDKECDMTTADPAWLKAARAKLGTREAPGPANNPTIMGWAKRLGTKALGIAYNADSVPWCGVFVAACMQEVGLPTAPIAVRASAWAKYGDPLAFHRPAPGAILVFQRPGGGHVGFYVGEDDTAYHVLGGNQSDNVTMARIEKTRCVAARWPTGVPFAGKPVRMAARAGVPLSRNEA</sequence>
<dbReference type="Proteomes" id="UP000001881">
    <property type="component" value="Unassembled WGS sequence"/>
</dbReference>
<evidence type="ECO:0000313" key="2">
    <source>
        <dbReference type="EMBL" id="CCC05741.1"/>
    </source>
</evidence>
<dbReference type="NCBIfam" id="TIGR02594">
    <property type="entry name" value="TIGR02594 family protein"/>
    <property type="match status" value="1"/>
</dbReference>
<dbReference type="AlphaFoldDB" id="F7WCX7"/>
<name>F7WCX7_SORMK</name>
<gene>
    <name evidence="2" type="ORF">SMAC_10189</name>
</gene>
<dbReference type="InterPro" id="IPR038765">
    <property type="entry name" value="Papain-like_cys_pep_sf"/>
</dbReference>
<dbReference type="SUPFAM" id="SSF54001">
    <property type="entry name" value="Cysteine proteinases"/>
    <property type="match status" value="1"/>
</dbReference>
<dbReference type="Gene3D" id="3.90.1720.10">
    <property type="entry name" value="endopeptidase domain like (from Nostoc punctiforme)"/>
    <property type="match status" value="1"/>
</dbReference>
<feature type="domain" description="Peptidase C51" evidence="1">
    <location>
        <begin position="109"/>
        <end position="185"/>
    </location>
</feature>
<proteinExistence type="predicted"/>
<dbReference type="InterPro" id="IPR007921">
    <property type="entry name" value="CHAP_dom"/>
</dbReference>
<accession>F7WCX7</accession>
<comment type="caution">
    <text evidence="2">The sequence shown here is derived from an EMBL/GenBank/DDBJ whole genome shotgun (WGS) entry which is preliminary data.</text>
</comment>
<dbReference type="InterPro" id="IPR013423">
    <property type="entry name" value="CHP02594"/>
</dbReference>
<reference evidence="2 3" key="1">
    <citation type="journal article" date="2010" name="PLoS Genet.">
        <title>De novo assembly of a 40 Mb eukaryotic genome from short sequence reads: Sordaria macrospora, a model organism for fungal morphogenesis.</title>
        <authorList>
            <person name="Nowrousian M."/>
            <person name="Stajich J."/>
            <person name="Chu M."/>
            <person name="Engh I."/>
            <person name="Espagne E."/>
            <person name="Halliday K."/>
            <person name="Kamerewerd J."/>
            <person name="Kempken F."/>
            <person name="Knab B."/>
            <person name="Kuo H.C."/>
            <person name="Osiewacz H.D."/>
            <person name="Poeggeler S."/>
            <person name="Read N."/>
            <person name="Seiler S."/>
            <person name="Smith K."/>
            <person name="Zickler D."/>
            <person name="Kueck U."/>
            <person name="Freitag M."/>
        </authorList>
    </citation>
    <scope>NUCLEOTIDE SEQUENCE [LARGE SCALE GENOMIC DNA]</scope>
    <source>
        <strain evidence="3">ATCC MYA-333 / DSM 997 / K(L3346) / K-hell</strain>
        <tissue evidence="2">Mycelium</tissue>
    </source>
</reference>
<evidence type="ECO:0000313" key="3">
    <source>
        <dbReference type="Proteomes" id="UP000001881"/>
    </source>
</evidence>